<feature type="non-terminal residue" evidence="1">
    <location>
        <position position="1"/>
    </location>
</feature>
<sequence>RFSLCVIVSDWSWYPSQGYHVLRASLRAIPLLSHIVPYAEQQKAIHYRVFLDNLARAVNPEVRVIIVTDAGFQNAWFWHIQSLG</sequence>
<reference evidence="1" key="2">
    <citation type="submission" date="2018-07" db="EMBL/GenBank/DDBJ databases">
        <authorList>
            <consortium name="NCBI Pathogen Detection Project"/>
        </authorList>
    </citation>
    <scope>NUCLEOTIDE SEQUENCE</scope>
    <source>
        <strain evidence="1">M138</strain>
    </source>
</reference>
<proteinExistence type="predicted"/>
<protein>
    <submittedName>
        <fullName evidence="1">IS4 family transposase</fullName>
    </submittedName>
</protein>
<accession>A0A702B802</accession>
<dbReference type="PANTHER" id="PTHR35404:SF8">
    <property type="entry name" value="TRANSPOSASE OF TN10"/>
    <property type="match status" value="1"/>
</dbReference>
<reference evidence="1" key="1">
    <citation type="journal article" date="2018" name="Genome Biol.">
        <title>SKESA: strategic k-mer extension for scrupulous assemblies.</title>
        <authorList>
            <person name="Souvorov A."/>
            <person name="Agarwala R."/>
            <person name="Lipman D.J."/>
        </authorList>
    </citation>
    <scope>NUCLEOTIDE SEQUENCE</scope>
    <source>
        <strain evidence="1">M138</strain>
    </source>
</reference>
<dbReference type="AlphaFoldDB" id="A0A702B802"/>
<dbReference type="PANTHER" id="PTHR35404">
    <property type="entry name" value="TRANSPOSASE OF TN10"/>
    <property type="match status" value="1"/>
</dbReference>
<name>A0A702B802_SALET</name>
<evidence type="ECO:0000313" key="1">
    <source>
        <dbReference type="EMBL" id="HAC6678847.1"/>
    </source>
</evidence>
<dbReference type="EMBL" id="DAAMHJ010000038">
    <property type="protein sequence ID" value="HAC6678847.1"/>
    <property type="molecule type" value="Genomic_DNA"/>
</dbReference>
<organism evidence="1">
    <name type="scientific">Salmonella enterica subsp. enterica serovar Eastbourne</name>
    <dbReference type="NCBI Taxonomy" id="486993"/>
    <lineage>
        <taxon>Bacteria</taxon>
        <taxon>Pseudomonadati</taxon>
        <taxon>Pseudomonadota</taxon>
        <taxon>Gammaproteobacteria</taxon>
        <taxon>Enterobacterales</taxon>
        <taxon>Enterobacteriaceae</taxon>
        <taxon>Salmonella</taxon>
    </lineage>
</organism>
<comment type="caution">
    <text evidence="1">The sequence shown here is derived from an EMBL/GenBank/DDBJ whole genome shotgun (WGS) entry which is preliminary data.</text>
</comment>
<gene>
    <name evidence="1" type="ORF">G0D12_24795</name>
</gene>